<evidence type="ECO:0000313" key="2">
    <source>
        <dbReference type="Proteomes" id="UP001634007"/>
    </source>
</evidence>
<dbReference type="PANTHER" id="PTHR34959">
    <property type="entry name" value="PROTEIN LAZY 1"/>
    <property type="match status" value="1"/>
</dbReference>
<accession>A0ABD3JBK4</accession>
<evidence type="ECO:0008006" key="3">
    <source>
        <dbReference type="Google" id="ProtNLM"/>
    </source>
</evidence>
<sequence length="368" mass="40989">MKLLGWMHQKLRQNSIETFRDFAIGSYCTCLSAQQPHDEKDLFTMPNFSSRYAPKSSESPAEEYGNSISLEPETSTELFHGFLAIGFLGSEAAPSEPATPTFAVTLDNMTKEAVEVTEDDLKVINNELEKFLEAESQEEGHKGSSRNSYASTITLDSPQMEAVEDEGPGDTVVFPLQGYLFGSSVELPETKIEMKKQKASLLQLFQETRKTGGDCSKKSEMGAKLVEPIHKSSKHIMKKFLKKLCASSRPPSHSTGGDATESSLPKKKFHKVLQMFRRKIHPENAMDTAEMNKCKAYKSKKAFNDNSCSHKDLIDQDKANISSAQGLMSTEGEKASLKLRPPEIARATSDDCREHWIKTDADYLVLEL</sequence>
<keyword evidence="2" id="KW-1185">Reference proteome</keyword>
<dbReference type="PANTHER" id="PTHR34959:SF4">
    <property type="entry name" value="PROTEIN LAZY 1"/>
    <property type="match status" value="1"/>
</dbReference>
<name>A0ABD3JBK4_EUCGL</name>
<reference evidence="1 2" key="1">
    <citation type="submission" date="2024-11" db="EMBL/GenBank/DDBJ databases">
        <title>Chromosome-level genome assembly of Eucalyptus globulus Labill. provides insights into its genome evolution.</title>
        <authorList>
            <person name="Li X."/>
        </authorList>
    </citation>
    <scope>NUCLEOTIDE SEQUENCE [LARGE SCALE GENOMIC DNA]</scope>
    <source>
        <strain evidence="1">CL2024</strain>
        <tissue evidence="1">Fresh tender leaves</tissue>
    </source>
</reference>
<organism evidence="1 2">
    <name type="scientific">Eucalyptus globulus</name>
    <name type="common">Tasmanian blue gum</name>
    <dbReference type="NCBI Taxonomy" id="34317"/>
    <lineage>
        <taxon>Eukaryota</taxon>
        <taxon>Viridiplantae</taxon>
        <taxon>Streptophyta</taxon>
        <taxon>Embryophyta</taxon>
        <taxon>Tracheophyta</taxon>
        <taxon>Spermatophyta</taxon>
        <taxon>Magnoliopsida</taxon>
        <taxon>eudicotyledons</taxon>
        <taxon>Gunneridae</taxon>
        <taxon>Pentapetalae</taxon>
        <taxon>rosids</taxon>
        <taxon>malvids</taxon>
        <taxon>Myrtales</taxon>
        <taxon>Myrtaceae</taxon>
        <taxon>Myrtoideae</taxon>
        <taxon>Eucalypteae</taxon>
        <taxon>Eucalyptus</taxon>
    </lineage>
</organism>
<comment type="caution">
    <text evidence="1">The sequence shown here is derived from an EMBL/GenBank/DDBJ whole genome shotgun (WGS) entry which is preliminary data.</text>
</comment>
<gene>
    <name evidence="1" type="ORF">ACJRO7_035195</name>
</gene>
<dbReference type="AlphaFoldDB" id="A0ABD3JBK4"/>
<dbReference type="Proteomes" id="UP001634007">
    <property type="component" value="Unassembled WGS sequence"/>
</dbReference>
<proteinExistence type="predicted"/>
<protein>
    <recommendedName>
        <fullName evidence="3">LAZY1</fullName>
    </recommendedName>
</protein>
<dbReference type="EMBL" id="JBJKBG010000009">
    <property type="protein sequence ID" value="KAL3722962.1"/>
    <property type="molecule type" value="Genomic_DNA"/>
</dbReference>
<evidence type="ECO:0000313" key="1">
    <source>
        <dbReference type="EMBL" id="KAL3722962.1"/>
    </source>
</evidence>
<dbReference type="InterPro" id="IPR038928">
    <property type="entry name" value="LAZY1"/>
</dbReference>